<gene>
    <name evidence="1" type="ORF">H4696_000237</name>
</gene>
<sequence length="69" mass="6880">MVALVLADTVLVRPVRRLRDGDLAVEAGDEECALADLGYAVLLGGGLAGRDVIALAPEDLSSAAAGSCG</sequence>
<proteinExistence type="predicted"/>
<dbReference type="EMBL" id="JADBEG010000001">
    <property type="protein sequence ID" value="MBE1493137.1"/>
    <property type="molecule type" value="Genomic_DNA"/>
</dbReference>
<accession>A0ABR9HQC8</accession>
<dbReference type="RefSeq" id="WP_158104313.1">
    <property type="nucleotide sequence ID" value="NZ_JADBEG010000001.1"/>
</dbReference>
<evidence type="ECO:0000313" key="1">
    <source>
        <dbReference type="EMBL" id="MBE1493137.1"/>
    </source>
</evidence>
<comment type="caution">
    <text evidence="1">The sequence shown here is derived from an EMBL/GenBank/DDBJ whole genome shotgun (WGS) entry which is preliminary data.</text>
</comment>
<reference evidence="1 2" key="1">
    <citation type="submission" date="2020-10" db="EMBL/GenBank/DDBJ databases">
        <title>Sequencing the genomes of 1000 actinobacteria strains.</title>
        <authorList>
            <person name="Klenk H.-P."/>
        </authorList>
    </citation>
    <scope>NUCLEOTIDE SEQUENCE [LARGE SCALE GENOMIC DNA]</scope>
    <source>
        <strain evidence="1 2">DSM 44653</strain>
    </source>
</reference>
<protein>
    <submittedName>
        <fullName evidence="1">Uncharacterized protein</fullName>
    </submittedName>
</protein>
<evidence type="ECO:0000313" key="2">
    <source>
        <dbReference type="Proteomes" id="UP000631670"/>
    </source>
</evidence>
<dbReference type="Proteomes" id="UP000631670">
    <property type="component" value="Unassembled WGS sequence"/>
</dbReference>
<organism evidence="1 2">
    <name type="scientific">Amycolatopsis lexingtonensis</name>
    <dbReference type="NCBI Taxonomy" id="218822"/>
    <lineage>
        <taxon>Bacteria</taxon>
        <taxon>Bacillati</taxon>
        <taxon>Actinomycetota</taxon>
        <taxon>Actinomycetes</taxon>
        <taxon>Pseudonocardiales</taxon>
        <taxon>Pseudonocardiaceae</taxon>
        <taxon>Amycolatopsis</taxon>
    </lineage>
</organism>
<keyword evidence="2" id="KW-1185">Reference proteome</keyword>
<name>A0ABR9HQC8_9PSEU</name>